<dbReference type="AlphaFoldDB" id="A0AAW0PP88"/>
<dbReference type="GO" id="GO:0005313">
    <property type="term" value="F:L-glutamate transmembrane transporter activity"/>
    <property type="evidence" value="ECO:0007669"/>
    <property type="project" value="TreeGrafter"/>
</dbReference>
<dbReference type="InterPro" id="IPR050746">
    <property type="entry name" value="DAACS"/>
</dbReference>
<dbReference type="Proteomes" id="UP001460270">
    <property type="component" value="Unassembled WGS sequence"/>
</dbReference>
<dbReference type="GO" id="GO:0005886">
    <property type="term" value="C:plasma membrane"/>
    <property type="evidence" value="ECO:0007669"/>
    <property type="project" value="TreeGrafter"/>
</dbReference>
<keyword evidence="3 5" id="KW-0472">Membrane</keyword>
<name>A0AAW0PP88_9GOBI</name>
<sequence>MELTNNRLPAKKSARDGKGKTPEKKLLNLSSVKSPLEEKQRKKTRGVYSLRPQTSSLHPLLHLFCSSLQKAQVKRCSNQLITNGTAFTTSPKLNISERICQRCLLLRPKDHDSEQWGQRSKGPPGLQQVRARIQARSEMARQRVQNITKDDVKGCFMKNAFVIFTVAAVIIGIILGFAMRKFHLSYREVKFFSFPGELLMRMLQMLVLPCWSPVSLQVWPLWTAVLQEKWA</sequence>
<dbReference type="Gene3D" id="1.10.3860.10">
    <property type="entry name" value="Sodium:dicarboxylate symporter"/>
    <property type="match status" value="1"/>
</dbReference>
<evidence type="ECO:0000256" key="5">
    <source>
        <dbReference type="SAM" id="Phobius"/>
    </source>
</evidence>
<evidence type="ECO:0000313" key="7">
    <source>
        <dbReference type="Proteomes" id="UP001460270"/>
    </source>
</evidence>
<evidence type="ECO:0008006" key="8">
    <source>
        <dbReference type="Google" id="ProtNLM"/>
    </source>
</evidence>
<dbReference type="SUPFAM" id="SSF118215">
    <property type="entry name" value="Proton glutamate symport protein"/>
    <property type="match status" value="1"/>
</dbReference>
<keyword evidence="7" id="KW-1185">Reference proteome</keyword>
<keyword evidence="2 5" id="KW-1133">Transmembrane helix</keyword>
<feature type="compositionally biased region" description="Basic and acidic residues" evidence="4">
    <location>
        <begin position="13"/>
        <end position="26"/>
    </location>
</feature>
<dbReference type="InterPro" id="IPR018107">
    <property type="entry name" value="Na-dicarboxylate_symporter_CS"/>
</dbReference>
<evidence type="ECO:0000256" key="1">
    <source>
        <dbReference type="ARBA" id="ARBA00022692"/>
    </source>
</evidence>
<feature type="region of interest" description="Disordered" evidence="4">
    <location>
        <begin position="1"/>
        <end position="47"/>
    </location>
</feature>
<gene>
    <name evidence="6" type="ORF">WMY93_004693</name>
</gene>
<dbReference type="PANTHER" id="PTHR11958">
    <property type="entry name" value="SODIUM/DICARBOXYLATE SYMPORTER-RELATED"/>
    <property type="match status" value="1"/>
</dbReference>
<evidence type="ECO:0000256" key="2">
    <source>
        <dbReference type="ARBA" id="ARBA00022989"/>
    </source>
</evidence>
<feature type="transmembrane region" description="Helical" evidence="5">
    <location>
        <begin position="160"/>
        <end position="178"/>
    </location>
</feature>
<dbReference type="GO" id="GO:0140009">
    <property type="term" value="P:L-aspartate import across plasma membrane"/>
    <property type="evidence" value="ECO:0007669"/>
    <property type="project" value="TreeGrafter"/>
</dbReference>
<evidence type="ECO:0000313" key="6">
    <source>
        <dbReference type="EMBL" id="KAK7933797.1"/>
    </source>
</evidence>
<accession>A0AAW0PP88</accession>
<evidence type="ECO:0000256" key="4">
    <source>
        <dbReference type="SAM" id="MobiDB-lite"/>
    </source>
</evidence>
<reference evidence="7" key="1">
    <citation type="submission" date="2024-04" db="EMBL/GenBank/DDBJ databases">
        <title>Salinicola lusitanus LLJ914,a marine bacterium isolated from the Okinawa Trough.</title>
        <authorList>
            <person name="Li J."/>
        </authorList>
    </citation>
    <scope>NUCLEOTIDE SEQUENCE [LARGE SCALE GENOMIC DNA]</scope>
</reference>
<organism evidence="6 7">
    <name type="scientific">Mugilogobius chulae</name>
    <name type="common">yellowstripe goby</name>
    <dbReference type="NCBI Taxonomy" id="88201"/>
    <lineage>
        <taxon>Eukaryota</taxon>
        <taxon>Metazoa</taxon>
        <taxon>Chordata</taxon>
        <taxon>Craniata</taxon>
        <taxon>Vertebrata</taxon>
        <taxon>Euteleostomi</taxon>
        <taxon>Actinopterygii</taxon>
        <taxon>Neopterygii</taxon>
        <taxon>Teleostei</taxon>
        <taxon>Neoteleostei</taxon>
        <taxon>Acanthomorphata</taxon>
        <taxon>Gobiaria</taxon>
        <taxon>Gobiiformes</taxon>
        <taxon>Gobioidei</taxon>
        <taxon>Gobiidae</taxon>
        <taxon>Gobionellinae</taxon>
        <taxon>Mugilogobius</taxon>
    </lineage>
</organism>
<dbReference type="GO" id="GO:0015501">
    <property type="term" value="F:glutamate:sodium symporter activity"/>
    <property type="evidence" value="ECO:0007669"/>
    <property type="project" value="TreeGrafter"/>
</dbReference>
<dbReference type="InterPro" id="IPR036458">
    <property type="entry name" value="Na:dicarbo_symporter_sf"/>
</dbReference>
<dbReference type="PANTHER" id="PTHR11958:SF101">
    <property type="entry name" value="AMINO ACID TRANSPORTER"/>
    <property type="match status" value="1"/>
</dbReference>
<dbReference type="GO" id="GO:0098712">
    <property type="term" value="P:L-glutamate import across plasma membrane"/>
    <property type="evidence" value="ECO:0007669"/>
    <property type="project" value="TreeGrafter"/>
</dbReference>
<comment type="caution">
    <text evidence="6">The sequence shown here is derived from an EMBL/GenBank/DDBJ whole genome shotgun (WGS) entry which is preliminary data.</text>
</comment>
<proteinExistence type="predicted"/>
<keyword evidence="1 5" id="KW-0812">Transmembrane</keyword>
<evidence type="ECO:0000256" key="3">
    <source>
        <dbReference type="ARBA" id="ARBA00023136"/>
    </source>
</evidence>
<dbReference type="GO" id="GO:0015175">
    <property type="term" value="F:neutral L-amino acid transmembrane transporter activity"/>
    <property type="evidence" value="ECO:0007669"/>
    <property type="project" value="TreeGrafter"/>
</dbReference>
<dbReference type="PROSITE" id="PS00713">
    <property type="entry name" value="NA_DICARBOXYL_SYMP_1"/>
    <property type="match status" value="1"/>
</dbReference>
<dbReference type="EMBL" id="JBBPFD010000003">
    <property type="protein sequence ID" value="KAK7933797.1"/>
    <property type="molecule type" value="Genomic_DNA"/>
</dbReference>
<protein>
    <recommendedName>
        <fullName evidence="8">Amino acid transporter</fullName>
    </recommendedName>
</protein>
<dbReference type="GO" id="GO:0070779">
    <property type="term" value="P:D-aspartate import across plasma membrane"/>
    <property type="evidence" value="ECO:0007669"/>
    <property type="project" value="TreeGrafter"/>
</dbReference>